<dbReference type="PROSITE" id="PS01081">
    <property type="entry name" value="HTH_TETR_1"/>
    <property type="match status" value="1"/>
</dbReference>
<evidence type="ECO:0000313" key="5">
    <source>
        <dbReference type="Proteomes" id="UP000029614"/>
    </source>
</evidence>
<keyword evidence="5" id="KW-1185">Reference proteome</keyword>
<accession>A0A096B025</accession>
<dbReference type="Pfam" id="PF00440">
    <property type="entry name" value="TetR_N"/>
    <property type="match status" value="1"/>
</dbReference>
<dbReference type="InterPro" id="IPR050624">
    <property type="entry name" value="HTH-type_Tx_Regulator"/>
</dbReference>
<dbReference type="GO" id="GO:0003677">
    <property type="term" value="F:DNA binding"/>
    <property type="evidence" value="ECO:0007669"/>
    <property type="project" value="UniProtKB-UniRule"/>
</dbReference>
<reference evidence="4 5" key="1">
    <citation type="submission" date="2014-07" db="EMBL/GenBank/DDBJ databases">
        <authorList>
            <person name="McCorrison J."/>
            <person name="Sanka R."/>
            <person name="Torralba M."/>
            <person name="Gillis M."/>
            <person name="Haft D.H."/>
            <person name="Methe B."/>
            <person name="Sutton G."/>
            <person name="Nelson K.E."/>
        </authorList>
    </citation>
    <scope>NUCLEOTIDE SEQUENCE [LARGE SCALE GENOMIC DNA]</scope>
    <source>
        <strain evidence="4 5">DNF00058</strain>
    </source>
</reference>
<dbReference type="Gene3D" id="1.10.357.10">
    <property type="entry name" value="Tetracycline Repressor, domain 2"/>
    <property type="match status" value="1"/>
</dbReference>
<evidence type="ECO:0000256" key="2">
    <source>
        <dbReference type="PROSITE-ProRule" id="PRU00335"/>
    </source>
</evidence>
<feature type="domain" description="HTH tetR-type" evidence="3">
    <location>
        <begin position="6"/>
        <end position="66"/>
    </location>
</feature>
<evidence type="ECO:0000256" key="1">
    <source>
        <dbReference type="ARBA" id="ARBA00023125"/>
    </source>
</evidence>
<keyword evidence="1 2" id="KW-0238">DNA-binding</keyword>
<dbReference type="SUPFAM" id="SSF46689">
    <property type="entry name" value="Homeodomain-like"/>
    <property type="match status" value="1"/>
</dbReference>
<evidence type="ECO:0000259" key="3">
    <source>
        <dbReference type="PROSITE" id="PS50977"/>
    </source>
</evidence>
<organism evidence="4 5">
    <name type="scientific">Prevotella amnii DNF00058</name>
    <dbReference type="NCBI Taxonomy" id="1401066"/>
    <lineage>
        <taxon>Bacteria</taxon>
        <taxon>Pseudomonadati</taxon>
        <taxon>Bacteroidota</taxon>
        <taxon>Bacteroidia</taxon>
        <taxon>Bacteroidales</taxon>
        <taxon>Prevotellaceae</taxon>
        <taxon>Prevotella</taxon>
    </lineage>
</organism>
<dbReference type="PANTHER" id="PTHR43479">
    <property type="entry name" value="ACREF/ENVCD OPERON REPRESSOR-RELATED"/>
    <property type="match status" value="1"/>
</dbReference>
<dbReference type="InterPro" id="IPR023772">
    <property type="entry name" value="DNA-bd_HTH_TetR-type_CS"/>
</dbReference>
<dbReference type="InterPro" id="IPR009057">
    <property type="entry name" value="Homeodomain-like_sf"/>
</dbReference>
<name>A0A096B025_9BACT</name>
<sequence>MQILKNDIKQRILNIAREEFLAHGVRDTSIRTVARKAGIAVGNIYNYFRSKDKLFCEVLSPLIKVLNKHILSHNDEKFLSIDVFSMRQRQIDYILNMLSIIEDFRPELRLLLFKSEGTSLQGYKDKMIDRQMQEGIEYIRLMKERYPHLNSNISPLLIHITCSTWITVFCEIVEHEDYSDEDIKVAMEQYMDFSMAGWKALLKP</sequence>
<dbReference type="PRINTS" id="PR00455">
    <property type="entry name" value="HTHTETR"/>
</dbReference>
<proteinExistence type="predicted"/>
<dbReference type="PROSITE" id="PS50977">
    <property type="entry name" value="HTH_TETR_2"/>
    <property type="match status" value="1"/>
</dbReference>
<dbReference type="RefSeq" id="WP_036855121.1">
    <property type="nucleotide sequence ID" value="NZ_JRNU01000014.1"/>
</dbReference>
<gene>
    <name evidence="4" type="ORF">HMPREF9302_04510</name>
</gene>
<dbReference type="PANTHER" id="PTHR43479:SF11">
    <property type="entry name" value="ACREF_ENVCD OPERON REPRESSOR-RELATED"/>
    <property type="match status" value="1"/>
</dbReference>
<feature type="DNA-binding region" description="H-T-H motif" evidence="2">
    <location>
        <begin position="29"/>
        <end position="48"/>
    </location>
</feature>
<comment type="caution">
    <text evidence="4">The sequence shown here is derived from an EMBL/GenBank/DDBJ whole genome shotgun (WGS) entry which is preliminary data.</text>
</comment>
<evidence type="ECO:0000313" key="4">
    <source>
        <dbReference type="EMBL" id="KGF52286.1"/>
    </source>
</evidence>
<dbReference type="AlphaFoldDB" id="A0A096B025"/>
<dbReference type="OrthoDB" id="6430772at2"/>
<dbReference type="InterPro" id="IPR001647">
    <property type="entry name" value="HTH_TetR"/>
</dbReference>
<dbReference type="Proteomes" id="UP000029614">
    <property type="component" value="Unassembled WGS sequence"/>
</dbReference>
<protein>
    <submittedName>
        <fullName evidence="4">TetR family transcriptional regulator</fullName>
    </submittedName>
</protein>
<dbReference type="EMBL" id="JRNU01000014">
    <property type="protein sequence ID" value="KGF52286.1"/>
    <property type="molecule type" value="Genomic_DNA"/>
</dbReference>